<dbReference type="EMBL" id="QJKJ01005867">
    <property type="protein sequence ID" value="RDX88699.1"/>
    <property type="molecule type" value="Genomic_DNA"/>
</dbReference>
<dbReference type="InterPro" id="IPR043502">
    <property type="entry name" value="DNA/RNA_pol_sf"/>
</dbReference>
<feature type="non-terminal residue" evidence="9">
    <location>
        <position position="1"/>
    </location>
</feature>
<dbReference type="Pfam" id="PF17917">
    <property type="entry name" value="RT_RNaseH"/>
    <property type="match status" value="1"/>
</dbReference>
<evidence type="ECO:0000313" key="10">
    <source>
        <dbReference type="Proteomes" id="UP000257109"/>
    </source>
</evidence>
<evidence type="ECO:0000256" key="5">
    <source>
        <dbReference type="ARBA" id="ARBA00022801"/>
    </source>
</evidence>
<dbReference type="InterPro" id="IPR041373">
    <property type="entry name" value="RT_RNaseH"/>
</dbReference>
<proteinExistence type="predicted"/>
<dbReference type="SUPFAM" id="SSF56672">
    <property type="entry name" value="DNA/RNA polymerases"/>
    <property type="match status" value="1"/>
</dbReference>
<dbReference type="PANTHER" id="PTHR34072:SF57">
    <property type="entry name" value="RNA-DIRECTED DNA POLYMERASE"/>
    <property type="match status" value="1"/>
</dbReference>
<dbReference type="CDD" id="cd09274">
    <property type="entry name" value="RNase_HI_RT_Ty3"/>
    <property type="match status" value="1"/>
</dbReference>
<protein>
    <submittedName>
        <fullName evidence="9">Tf2-11</fullName>
    </submittedName>
</protein>
<organism evidence="9 10">
    <name type="scientific">Mucuna pruriens</name>
    <name type="common">Velvet bean</name>
    <name type="synonym">Dolichos pruriens</name>
    <dbReference type="NCBI Taxonomy" id="157652"/>
    <lineage>
        <taxon>Eukaryota</taxon>
        <taxon>Viridiplantae</taxon>
        <taxon>Streptophyta</taxon>
        <taxon>Embryophyta</taxon>
        <taxon>Tracheophyta</taxon>
        <taxon>Spermatophyta</taxon>
        <taxon>Magnoliopsida</taxon>
        <taxon>eudicotyledons</taxon>
        <taxon>Gunneridae</taxon>
        <taxon>Pentapetalae</taxon>
        <taxon>rosids</taxon>
        <taxon>fabids</taxon>
        <taxon>Fabales</taxon>
        <taxon>Fabaceae</taxon>
        <taxon>Papilionoideae</taxon>
        <taxon>50 kb inversion clade</taxon>
        <taxon>NPAAA clade</taxon>
        <taxon>indigoferoid/millettioid clade</taxon>
        <taxon>Phaseoleae</taxon>
        <taxon>Mucuna</taxon>
    </lineage>
</organism>
<keyword evidence="1" id="KW-0808">Transferase</keyword>
<dbReference type="PROSITE" id="PS50994">
    <property type="entry name" value="INTEGRASE"/>
    <property type="match status" value="1"/>
</dbReference>
<dbReference type="PANTHER" id="PTHR34072">
    <property type="entry name" value="ENZYMATIC POLYPROTEIN-RELATED"/>
    <property type="match status" value="1"/>
</dbReference>
<dbReference type="GO" id="GO:0003964">
    <property type="term" value="F:RNA-directed DNA polymerase activity"/>
    <property type="evidence" value="ECO:0007669"/>
    <property type="project" value="UniProtKB-KW"/>
</dbReference>
<dbReference type="GO" id="GO:0015074">
    <property type="term" value="P:DNA integration"/>
    <property type="evidence" value="ECO:0007669"/>
    <property type="project" value="InterPro"/>
</dbReference>
<evidence type="ECO:0000256" key="4">
    <source>
        <dbReference type="ARBA" id="ARBA00022759"/>
    </source>
</evidence>
<dbReference type="GO" id="GO:0016787">
    <property type="term" value="F:hydrolase activity"/>
    <property type="evidence" value="ECO:0007669"/>
    <property type="project" value="UniProtKB-KW"/>
</dbReference>
<keyword evidence="3" id="KW-0540">Nuclease</keyword>
<evidence type="ECO:0000256" key="6">
    <source>
        <dbReference type="ARBA" id="ARBA00022918"/>
    </source>
</evidence>
<feature type="domain" description="Integrase catalytic" evidence="8">
    <location>
        <begin position="217"/>
        <end position="337"/>
    </location>
</feature>
<dbReference type="Gene3D" id="3.30.420.10">
    <property type="entry name" value="Ribonuclease H-like superfamily/Ribonuclease H"/>
    <property type="match status" value="1"/>
</dbReference>
<dbReference type="SUPFAM" id="SSF53098">
    <property type="entry name" value="Ribonuclease H-like"/>
    <property type="match status" value="1"/>
</dbReference>
<keyword evidence="6" id="KW-0695">RNA-directed DNA polymerase</keyword>
<reference evidence="9" key="1">
    <citation type="submission" date="2018-05" db="EMBL/GenBank/DDBJ databases">
        <title>Draft genome of Mucuna pruriens seed.</title>
        <authorList>
            <person name="Nnadi N.E."/>
            <person name="Vos R."/>
            <person name="Hasami M.H."/>
            <person name="Devisetty U.K."/>
            <person name="Aguiy J.C."/>
        </authorList>
    </citation>
    <scope>NUCLEOTIDE SEQUENCE [LARGE SCALE GENOMIC DNA]</scope>
    <source>
        <strain evidence="9">JCA_2017</strain>
    </source>
</reference>
<evidence type="ECO:0000259" key="8">
    <source>
        <dbReference type="PROSITE" id="PS50994"/>
    </source>
</evidence>
<evidence type="ECO:0000256" key="1">
    <source>
        <dbReference type="ARBA" id="ARBA00022679"/>
    </source>
</evidence>
<keyword evidence="7" id="KW-1133">Transmembrane helix</keyword>
<gene>
    <name evidence="9" type="primary">Tf2-11</name>
    <name evidence="9" type="ORF">CR513_29660</name>
</gene>
<dbReference type="InterPro" id="IPR036397">
    <property type="entry name" value="RNaseH_sf"/>
</dbReference>
<dbReference type="InterPro" id="IPR012337">
    <property type="entry name" value="RNaseH-like_sf"/>
</dbReference>
<name>A0A371GDR3_MUCPR</name>
<dbReference type="Pfam" id="PF00665">
    <property type="entry name" value="rve"/>
    <property type="match status" value="1"/>
</dbReference>
<evidence type="ECO:0000256" key="7">
    <source>
        <dbReference type="SAM" id="Phobius"/>
    </source>
</evidence>
<keyword evidence="10" id="KW-1185">Reference proteome</keyword>
<dbReference type="GO" id="GO:0003676">
    <property type="term" value="F:nucleic acid binding"/>
    <property type="evidence" value="ECO:0007669"/>
    <property type="project" value="InterPro"/>
</dbReference>
<keyword evidence="2" id="KW-0548">Nucleotidyltransferase</keyword>
<keyword evidence="5" id="KW-0378">Hydrolase</keyword>
<dbReference type="AlphaFoldDB" id="A0A371GDR3"/>
<evidence type="ECO:0000256" key="3">
    <source>
        <dbReference type="ARBA" id="ARBA00022722"/>
    </source>
</evidence>
<sequence length="337" mass="39725">MNYTTTEKELLAIVFALDKFRAFLLGSKVIVFFYHAALKYLVKKQDAKLRLIRWMLLLQEFNLEIRDRKGVDNMVVDHLSHINEKVDQVPIRDDFSNEKILLVAHSQPWFVDICNFLVASTFPPRTSKYYKEKIQSDAKNYIWDDPYLWRCCNDHVIRRSIPDSEIRPVLHFCHSAPGDGHYGSTWMTRKPTTFRDSHQFVLAYEQCQKARMAISRRNEMPQQSVLFCEIFYIWGIDFMGLFPISNGYSYILLAFPKWVEARATITNDAKVVDFLKSNIFYQFGVPKALVSDQGTHFYNRVMSSLLEKYGVVHRIATLYHPQTNDHAEVFNRERKFY</sequence>
<dbReference type="OrthoDB" id="10055717at2759"/>
<evidence type="ECO:0000256" key="2">
    <source>
        <dbReference type="ARBA" id="ARBA00022695"/>
    </source>
</evidence>
<keyword evidence="7" id="KW-0812">Transmembrane</keyword>
<dbReference type="Proteomes" id="UP000257109">
    <property type="component" value="Unassembled WGS sequence"/>
</dbReference>
<dbReference type="InterPro" id="IPR001584">
    <property type="entry name" value="Integrase_cat-core"/>
</dbReference>
<evidence type="ECO:0000313" key="9">
    <source>
        <dbReference type="EMBL" id="RDX88699.1"/>
    </source>
</evidence>
<accession>A0A371GDR3</accession>
<comment type="caution">
    <text evidence="9">The sequence shown here is derived from an EMBL/GenBank/DDBJ whole genome shotgun (WGS) entry which is preliminary data.</text>
</comment>
<keyword evidence="4" id="KW-0255">Endonuclease</keyword>
<keyword evidence="7" id="KW-0472">Membrane</keyword>
<dbReference type="GO" id="GO:0004519">
    <property type="term" value="F:endonuclease activity"/>
    <property type="evidence" value="ECO:0007669"/>
    <property type="project" value="UniProtKB-KW"/>
</dbReference>
<feature type="transmembrane region" description="Helical" evidence="7">
    <location>
        <begin position="20"/>
        <end position="42"/>
    </location>
</feature>